<evidence type="ECO:0000256" key="10">
    <source>
        <dbReference type="ARBA" id="ARBA00048287"/>
    </source>
</evidence>
<evidence type="ECO:0000256" key="1">
    <source>
        <dbReference type="ARBA" id="ARBA00004123"/>
    </source>
</evidence>
<accession>A0A168NZM1</accession>
<dbReference type="AlphaFoldDB" id="A0A168NZM1"/>
<name>A0A168NZM1_MUCCL</name>
<dbReference type="InterPro" id="IPR023801">
    <property type="entry name" value="His_deacetylse_dom"/>
</dbReference>
<evidence type="ECO:0000256" key="2">
    <source>
        <dbReference type="ARBA" id="ARBA00007738"/>
    </source>
</evidence>
<evidence type="ECO:0000256" key="9">
    <source>
        <dbReference type="ARBA" id="ARBA00023242"/>
    </source>
</evidence>
<keyword evidence="8" id="KW-0804">Transcription</keyword>
<evidence type="ECO:0000256" key="7">
    <source>
        <dbReference type="ARBA" id="ARBA00023015"/>
    </source>
</evidence>
<gene>
    <name evidence="12" type="ORF">MUCCIDRAFT_138957</name>
</gene>
<feature type="domain" description="Histone deacetylase" evidence="11">
    <location>
        <begin position="57"/>
        <end position="354"/>
    </location>
</feature>
<evidence type="ECO:0000256" key="3">
    <source>
        <dbReference type="ARBA" id="ARBA00012111"/>
    </source>
</evidence>
<evidence type="ECO:0000256" key="6">
    <source>
        <dbReference type="ARBA" id="ARBA00022853"/>
    </source>
</evidence>
<dbReference type="PANTHER" id="PTHR10625:SF5">
    <property type="entry name" value="HISTONE DEACETYLASE"/>
    <property type="match status" value="1"/>
</dbReference>
<dbReference type="Proteomes" id="UP000077051">
    <property type="component" value="Unassembled WGS sequence"/>
</dbReference>
<evidence type="ECO:0000313" key="13">
    <source>
        <dbReference type="Proteomes" id="UP000077051"/>
    </source>
</evidence>
<dbReference type="Gene3D" id="3.40.800.20">
    <property type="entry name" value="Histone deacetylase domain"/>
    <property type="match status" value="1"/>
</dbReference>
<evidence type="ECO:0000256" key="8">
    <source>
        <dbReference type="ARBA" id="ARBA00023163"/>
    </source>
</evidence>
<evidence type="ECO:0000313" key="12">
    <source>
        <dbReference type="EMBL" id="OAD06951.1"/>
    </source>
</evidence>
<protein>
    <recommendedName>
        <fullName evidence="3">histone deacetylase</fullName>
        <ecNumber evidence="3">3.5.1.98</ecNumber>
    </recommendedName>
</protein>
<keyword evidence="7" id="KW-0805">Transcription regulation</keyword>
<dbReference type="InterPro" id="IPR023696">
    <property type="entry name" value="Ureohydrolase_dom_sf"/>
</dbReference>
<keyword evidence="4" id="KW-0678">Repressor</keyword>
<reference evidence="12 13" key="1">
    <citation type="submission" date="2015-06" db="EMBL/GenBank/DDBJ databases">
        <title>Expansion of signal transduction pathways in fungi by whole-genome duplication.</title>
        <authorList>
            <consortium name="DOE Joint Genome Institute"/>
            <person name="Corrochano L.M."/>
            <person name="Kuo A."/>
            <person name="Marcet-Houben M."/>
            <person name="Polaino S."/>
            <person name="Salamov A."/>
            <person name="Villalobos J.M."/>
            <person name="Alvarez M.I."/>
            <person name="Avalos J."/>
            <person name="Benito E.P."/>
            <person name="Benoit I."/>
            <person name="Burger G."/>
            <person name="Camino L.P."/>
            <person name="Canovas D."/>
            <person name="Cerda-Olmedo E."/>
            <person name="Cheng J.-F."/>
            <person name="Dominguez A."/>
            <person name="Elias M."/>
            <person name="Eslava A.P."/>
            <person name="Glaser F."/>
            <person name="Grimwood J."/>
            <person name="Gutierrez G."/>
            <person name="Heitman J."/>
            <person name="Henrissat B."/>
            <person name="Iturriaga E.A."/>
            <person name="Lang B.F."/>
            <person name="Lavin J.L."/>
            <person name="Lee S."/>
            <person name="Li W."/>
            <person name="Lindquist E."/>
            <person name="Lopez-Garcia S."/>
            <person name="Luque E.M."/>
            <person name="Marcos A.T."/>
            <person name="Martin J."/>
            <person name="Mccluskey K."/>
            <person name="Medina H.R."/>
            <person name="Miralles-Duran A."/>
            <person name="Miyazaki A."/>
            <person name="Munoz-Torres E."/>
            <person name="Oguiza J.A."/>
            <person name="Ohm R."/>
            <person name="Olmedo M."/>
            <person name="Orejas M."/>
            <person name="Ortiz-Castellanos L."/>
            <person name="Pisabarro A.G."/>
            <person name="Rodriguez-Romero J."/>
            <person name="Ruiz-Herrera J."/>
            <person name="Ruiz-Vazquez R."/>
            <person name="Sanz C."/>
            <person name="Schackwitz W."/>
            <person name="Schmutz J."/>
            <person name="Shahriari M."/>
            <person name="Shelest E."/>
            <person name="Silva-Franco F."/>
            <person name="Soanes D."/>
            <person name="Syed K."/>
            <person name="Tagua V.G."/>
            <person name="Talbot N.J."/>
            <person name="Thon M."/>
            <person name="De Vries R.P."/>
            <person name="Wiebenga A."/>
            <person name="Yadav J.S."/>
            <person name="Braun E.L."/>
            <person name="Baker S."/>
            <person name="Garre V."/>
            <person name="Horwitz B."/>
            <person name="Torres-Martinez S."/>
            <person name="Idnurm A."/>
            <person name="Herrera-Estrella A."/>
            <person name="Gabaldon T."/>
            <person name="Grigoriev I.V."/>
        </authorList>
    </citation>
    <scope>NUCLEOTIDE SEQUENCE [LARGE SCALE GENOMIC DNA]</scope>
    <source>
        <strain evidence="12 13">CBS 277.49</strain>
    </source>
</reference>
<dbReference type="GO" id="GO:0000118">
    <property type="term" value="C:histone deacetylase complex"/>
    <property type="evidence" value="ECO:0007669"/>
    <property type="project" value="TreeGrafter"/>
</dbReference>
<sequence length="395" mass="44668">MSNYPNAFAHHRYSQKTSVVKHNAQTNLARPRRLLKTGFVYDTAMSYHATPDDTEIHPEDPRRIFKIFNIMERHGLLTECKRIKSRRATKEEILLVHNITHYRTMRNTSDLKTRNEYMDMEKEYDSIYLNSNSFESGLYAVGSLCNLVEAVVRNEIKNAFAIIRPPGHHAESDVPMGFCLFNNVAIATRHCMTRLKVKKTLIIDWDIHFGNGTQSIFADDPNVLYISLHRYEDGSFYPSDLKGCASYTGHNKGTGRTVNIPWPCAGMTDADYIYAFREIVIPIAMEFDPDIVIVSAGFDAAINDPIGRCKVTPAGYGQMTHLLKSVANGKLAIALEGGYDLNSIAISALACMNVLLGEAPEPIQPNLFPQKACIQTIETVKQYQRHHWKCISEQF</sequence>
<comment type="subcellular location">
    <subcellularLocation>
        <location evidence="1">Nucleus</location>
    </subcellularLocation>
</comment>
<dbReference type="PANTHER" id="PTHR10625">
    <property type="entry name" value="HISTONE DEACETYLASE HDAC1-RELATED"/>
    <property type="match status" value="1"/>
</dbReference>
<dbReference type="InterPro" id="IPR000286">
    <property type="entry name" value="HDACs"/>
</dbReference>
<dbReference type="InterPro" id="IPR037138">
    <property type="entry name" value="His_deacetylse_dom_sf"/>
</dbReference>
<proteinExistence type="inferred from homology"/>
<comment type="caution">
    <text evidence="12">The sequence shown here is derived from an EMBL/GenBank/DDBJ whole genome shotgun (WGS) entry which is preliminary data.</text>
</comment>
<dbReference type="GO" id="GO:0040029">
    <property type="term" value="P:epigenetic regulation of gene expression"/>
    <property type="evidence" value="ECO:0007669"/>
    <property type="project" value="TreeGrafter"/>
</dbReference>
<dbReference type="SUPFAM" id="SSF52768">
    <property type="entry name" value="Arginase/deacetylase"/>
    <property type="match status" value="1"/>
</dbReference>
<keyword evidence="6" id="KW-0156">Chromatin regulator</keyword>
<evidence type="ECO:0000259" key="11">
    <source>
        <dbReference type="Pfam" id="PF00850"/>
    </source>
</evidence>
<dbReference type="EMBL" id="AMYB01000002">
    <property type="protein sequence ID" value="OAD06951.1"/>
    <property type="molecule type" value="Genomic_DNA"/>
</dbReference>
<keyword evidence="13" id="KW-1185">Reference proteome</keyword>
<keyword evidence="5" id="KW-0378">Hydrolase</keyword>
<dbReference type="GO" id="GO:0141221">
    <property type="term" value="F:histone deacetylase activity, hydrolytic mechanism"/>
    <property type="evidence" value="ECO:0007669"/>
    <property type="project" value="UniProtKB-EC"/>
</dbReference>
<dbReference type="PRINTS" id="PR01270">
    <property type="entry name" value="HDASUPER"/>
</dbReference>
<dbReference type="EC" id="3.5.1.98" evidence="3"/>
<dbReference type="STRING" id="747725.A0A168NZM1"/>
<comment type="similarity">
    <text evidence="2">Belongs to the histone deacetylase family. HD type 2 subfamily.</text>
</comment>
<evidence type="ECO:0000256" key="4">
    <source>
        <dbReference type="ARBA" id="ARBA00022491"/>
    </source>
</evidence>
<evidence type="ECO:0000256" key="5">
    <source>
        <dbReference type="ARBA" id="ARBA00022801"/>
    </source>
</evidence>
<dbReference type="Pfam" id="PF00850">
    <property type="entry name" value="Hist_deacetyl"/>
    <property type="match status" value="1"/>
</dbReference>
<dbReference type="VEuPathDB" id="FungiDB:MUCCIDRAFT_138957"/>
<keyword evidence="9" id="KW-0539">Nucleus</keyword>
<comment type="catalytic activity">
    <reaction evidence="10">
        <text>N(6)-acetyl-L-lysyl-[histone] + H2O = L-lysyl-[histone] + acetate</text>
        <dbReference type="Rhea" id="RHEA:58196"/>
        <dbReference type="Rhea" id="RHEA-COMP:9845"/>
        <dbReference type="Rhea" id="RHEA-COMP:11338"/>
        <dbReference type="ChEBI" id="CHEBI:15377"/>
        <dbReference type="ChEBI" id="CHEBI:29969"/>
        <dbReference type="ChEBI" id="CHEBI:30089"/>
        <dbReference type="ChEBI" id="CHEBI:61930"/>
        <dbReference type="EC" id="3.5.1.98"/>
    </reaction>
</comment>
<dbReference type="OrthoDB" id="424012at2759"/>
<organism evidence="12 13">
    <name type="scientific">Mucor lusitanicus CBS 277.49</name>
    <dbReference type="NCBI Taxonomy" id="747725"/>
    <lineage>
        <taxon>Eukaryota</taxon>
        <taxon>Fungi</taxon>
        <taxon>Fungi incertae sedis</taxon>
        <taxon>Mucoromycota</taxon>
        <taxon>Mucoromycotina</taxon>
        <taxon>Mucoromycetes</taxon>
        <taxon>Mucorales</taxon>
        <taxon>Mucorineae</taxon>
        <taxon>Mucoraceae</taxon>
        <taxon>Mucor</taxon>
    </lineage>
</organism>
<dbReference type="FunFam" id="3.40.800.20:FF:000005">
    <property type="entry name" value="histone deacetylase 6"/>
    <property type="match status" value="1"/>
</dbReference>